<dbReference type="Pfam" id="PF00072">
    <property type="entry name" value="Response_reg"/>
    <property type="match status" value="1"/>
</dbReference>
<name>A0ABT3GGH3_9BACT</name>
<feature type="domain" description="OmpR/PhoB-type" evidence="9">
    <location>
        <begin position="124"/>
        <end position="222"/>
    </location>
</feature>
<evidence type="ECO:0000256" key="5">
    <source>
        <dbReference type="ARBA" id="ARBA00023163"/>
    </source>
</evidence>
<dbReference type="PANTHER" id="PTHR48111">
    <property type="entry name" value="REGULATOR OF RPOS"/>
    <property type="match status" value="1"/>
</dbReference>
<dbReference type="Gene3D" id="1.10.10.10">
    <property type="entry name" value="Winged helix-like DNA-binding domain superfamily/Winged helix DNA-binding domain"/>
    <property type="match status" value="1"/>
</dbReference>
<reference evidence="10 11" key="1">
    <citation type="submission" date="2022-10" db="EMBL/GenBank/DDBJ databases">
        <title>Luteolibacter arcticus strain CCTCC AB 2014275, whole genome shotgun sequencing project.</title>
        <authorList>
            <person name="Zhao G."/>
            <person name="Shen L."/>
        </authorList>
    </citation>
    <scope>NUCLEOTIDE SEQUENCE [LARGE SCALE GENOMIC DNA]</scope>
    <source>
        <strain evidence="10 11">CCTCC AB 2014275</strain>
    </source>
</reference>
<dbReference type="InterPro" id="IPR039420">
    <property type="entry name" value="WalR-like"/>
</dbReference>
<dbReference type="SUPFAM" id="SSF52172">
    <property type="entry name" value="CheY-like"/>
    <property type="match status" value="1"/>
</dbReference>
<feature type="DNA-binding region" description="OmpR/PhoB-type" evidence="7">
    <location>
        <begin position="124"/>
        <end position="222"/>
    </location>
</feature>
<dbReference type="Gene3D" id="6.10.250.690">
    <property type="match status" value="1"/>
</dbReference>
<evidence type="ECO:0000259" key="8">
    <source>
        <dbReference type="PROSITE" id="PS50110"/>
    </source>
</evidence>
<comment type="caution">
    <text evidence="10">The sequence shown here is derived from an EMBL/GenBank/DDBJ whole genome shotgun (WGS) entry which is preliminary data.</text>
</comment>
<accession>A0ABT3GGH3</accession>
<proteinExistence type="predicted"/>
<evidence type="ECO:0000313" key="10">
    <source>
        <dbReference type="EMBL" id="MCW1922566.1"/>
    </source>
</evidence>
<sequence length="225" mass="25565">MRCLLVEDYLPLRESIRECLREAGYVVDDCGSGDEGLWAAENHAYEVIILDIMLPQIDGLSILRSLRKLHDKTPVILISARDAVAQRVDGLDAGADDYLVKPFELIELLARVRVLTRRRYDRHSPSIQIGDLVVDSLRKRVFRGEREISLTRLEYRILSYLAHREGQVASRAEIGEHVYQDHDNGNSNKVDVCISYLRRKLNANGEPDLIRTIRGLGYVISANPS</sequence>
<evidence type="ECO:0000256" key="4">
    <source>
        <dbReference type="ARBA" id="ARBA00023125"/>
    </source>
</evidence>
<dbReference type="SMART" id="SM00448">
    <property type="entry name" value="REC"/>
    <property type="match status" value="1"/>
</dbReference>
<evidence type="ECO:0000313" key="11">
    <source>
        <dbReference type="Proteomes" id="UP001320876"/>
    </source>
</evidence>
<keyword evidence="4 7" id="KW-0238">DNA-binding</keyword>
<dbReference type="SMART" id="SM00862">
    <property type="entry name" value="Trans_reg_C"/>
    <property type="match status" value="1"/>
</dbReference>
<evidence type="ECO:0000259" key="9">
    <source>
        <dbReference type="PROSITE" id="PS51755"/>
    </source>
</evidence>
<organism evidence="10 11">
    <name type="scientific">Luteolibacter arcticus</name>
    <dbReference type="NCBI Taxonomy" id="1581411"/>
    <lineage>
        <taxon>Bacteria</taxon>
        <taxon>Pseudomonadati</taxon>
        <taxon>Verrucomicrobiota</taxon>
        <taxon>Verrucomicrobiia</taxon>
        <taxon>Verrucomicrobiales</taxon>
        <taxon>Verrucomicrobiaceae</taxon>
        <taxon>Luteolibacter</taxon>
    </lineage>
</organism>
<dbReference type="Pfam" id="PF00486">
    <property type="entry name" value="Trans_reg_C"/>
    <property type="match status" value="1"/>
</dbReference>
<dbReference type="InterPro" id="IPR011006">
    <property type="entry name" value="CheY-like_superfamily"/>
</dbReference>
<dbReference type="Proteomes" id="UP001320876">
    <property type="component" value="Unassembled WGS sequence"/>
</dbReference>
<gene>
    <name evidence="10" type="ORF">OKA05_08365</name>
</gene>
<protein>
    <submittedName>
        <fullName evidence="10">Response regulator transcription factor</fullName>
    </submittedName>
</protein>
<evidence type="ECO:0000256" key="6">
    <source>
        <dbReference type="PROSITE-ProRule" id="PRU00169"/>
    </source>
</evidence>
<dbReference type="Gene3D" id="3.40.50.2300">
    <property type="match status" value="1"/>
</dbReference>
<evidence type="ECO:0000256" key="1">
    <source>
        <dbReference type="ARBA" id="ARBA00022553"/>
    </source>
</evidence>
<dbReference type="CDD" id="cd00383">
    <property type="entry name" value="trans_reg_C"/>
    <property type="match status" value="1"/>
</dbReference>
<evidence type="ECO:0000256" key="3">
    <source>
        <dbReference type="ARBA" id="ARBA00023015"/>
    </source>
</evidence>
<keyword evidence="3" id="KW-0805">Transcription regulation</keyword>
<evidence type="ECO:0000256" key="7">
    <source>
        <dbReference type="PROSITE-ProRule" id="PRU01091"/>
    </source>
</evidence>
<keyword evidence="1 6" id="KW-0597">Phosphoprotein</keyword>
<dbReference type="InterPro" id="IPR001789">
    <property type="entry name" value="Sig_transdc_resp-reg_receiver"/>
</dbReference>
<dbReference type="InterPro" id="IPR001867">
    <property type="entry name" value="OmpR/PhoB-type_DNA-bd"/>
</dbReference>
<feature type="modified residue" description="4-aspartylphosphate" evidence="6">
    <location>
        <position position="51"/>
    </location>
</feature>
<dbReference type="RefSeq" id="WP_264486675.1">
    <property type="nucleotide sequence ID" value="NZ_JAPDDT010000003.1"/>
</dbReference>
<dbReference type="EMBL" id="JAPDDT010000003">
    <property type="protein sequence ID" value="MCW1922566.1"/>
    <property type="molecule type" value="Genomic_DNA"/>
</dbReference>
<dbReference type="InterPro" id="IPR036388">
    <property type="entry name" value="WH-like_DNA-bd_sf"/>
</dbReference>
<evidence type="ECO:0000256" key="2">
    <source>
        <dbReference type="ARBA" id="ARBA00023012"/>
    </source>
</evidence>
<dbReference type="PROSITE" id="PS51755">
    <property type="entry name" value="OMPR_PHOB"/>
    <property type="match status" value="1"/>
</dbReference>
<keyword evidence="2" id="KW-0902">Two-component regulatory system</keyword>
<keyword evidence="11" id="KW-1185">Reference proteome</keyword>
<keyword evidence="5" id="KW-0804">Transcription</keyword>
<dbReference type="PANTHER" id="PTHR48111:SF22">
    <property type="entry name" value="REGULATOR OF RPOS"/>
    <property type="match status" value="1"/>
</dbReference>
<feature type="domain" description="Response regulatory" evidence="8">
    <location>
        <begin position="2"/>
        <end position="116"/>
    </location>
</feature>
<dbReference type="PROSITE" id="PS50110">
    <property type="entry name" value="RESPONSE_REGULATORY"/>
    <property type="match status" value="1"/>
</dbReference>